<dbReference type="InterPro" id="IPR038765">
    <property type="entry name" value="Papain-like_cys_pep_sf"/>
</dbReference>
<dbReference type="PANTHER" id="PTHR47053">
    <property type="entry name" value="MUREIN DD-ENDOPEPTIDASE MEPH-RELATED"/>
    <property type="match status" value="1"/>
</dbReference>
<dbReference type="PROSITE" id="PS51935">
    <property type="entry name" value="NLPC_P60"/>
    <property type="match status" value="1"/>
</dbReference>
<evidence type="ECO:0000256" key="4">
    <source>
        <dbReference type="ARBA" id="ARBA00022801"/>
    </source>
</evidence>
<dbReference type="RefSeq" id="WP_002405435.1">
    <property type="nucleotide sequence ID" value="NZ_CP050485.1"/>
</dbReference>
<dbReference type="InterPro" id="IPR047194">
    <property type="entry name" value="CwlT-like_lysozyme"/>
</dbReference>
<dbReference type="CDD" id="cd16891">
    <property type="entry name" value="CwlT-like"/>
    <property type="match status" value="1"/>
</dbReference>
<keyword evidence="5" id="KW-0788">Thiol protease</keyword>
<dbReference type="GO" id="GO:0006508">
    <property type="term" value="P:proteolysis"/>
    <property type="evidence" value="ECO:0007669"/>
    <property type="project" value="UniProtKB-KW"/>
</dbReference>
<evidence type="ECO:0000313" key="8">
    <source>
        <dbReference type="Proteomes" id="UP000516696"/>
    </source>
</evidence>
<name>A0AAE7MMS9_ENTGA</name>
<dbReference type="Pfam" id="PF00877">
    <property type="entry name" value="NLPC_P60"/>
    <property type="match status" value="1"/>
</dbReference>
<sequence length="339" mass="37889">MKWKLKIMVALTLFLSFFGLLSFVAIFVADEPQGNSSDSIVIQGSGLSVSPEVLKYRSLVEKYAKQENIEDYIHILLAIIQVESGGTLKDVMQSSESKGLPPNTITDPEESIKQGVSYFAGLVRSAESLGVDQQSVIQAYNYGGSFLNYVAKNGKTYSFELAESFSNEQAKGQRVTYKNALSIPKNGGWRYNYGNMFYVLLVIQYLETASQKFDNQTVQIIMDEALKYQGYPYVFGGSNPNTSFDCSGITQWTFQKAGIILPRTAQAQYEVMDHLPLSQAEPGDLIFFHSTYATADYVTHVGIYVGDMRMYHAGDPIGYTDLNENYWQQHLIGAGRIKQ</sequence>
<dbReference type="Gene3D" id="3.90.1720.10">
    <property type="entry name" value="endopeptidase domain like (from Nostoc punctiforme)"/>
    <property type="match status" value="1"/>
</dbReference>
<dbReference type="PANTHER" id="PTHR47053:SF5">
    <property type="entry name" value="BIFUNCTIONAL MURAMIDASE_DL-ENDOPEPTIDASE CWLT"/>
    <property type="match status" value="1"/>
</dbReference>
<comment type="subcellular location">
    <subcellularLocation>
        <location evidence="1">Cell surface</location>
    </subcellularLocation>
</comment>
<dbReference type="EMBL" id="CP050485">
    <property type="protein sequence ID" value="QOG26341.1"/>
    <property type="molecule type" value="Genomic_DNA"/>
</dbReference>
<evidence type="ECO:0000256" key="2">
    <source>
        <dbReference type="ARBA" id="ARBA00007074"/>
    </source>
</evidence>
<evidence type="ECO:0000259" key="6">
    <source>
        <dbReference type="PROSITE" id="PS51935"/>
    </source>
</evidence>
<keyword evidence="3" id="KW-0645">Protease</keyword>
<dbReference type="AlphaFoldDB" id="A0AAE7MMS9"/>
<organism evidence="7 8">
    <name type="scientific">Enterococcus gallinarum</name>
    <dbReference type="NCBI Taxonomy" id="1353"/>
    <lineage>
        <taxon>Bacteria</taxon>
        <taxon>Bacillati</taxon>
        <taxon>Bacillota</taxon>
        <taxon>Bacilli</taxon>
        <taxon>Lactobacillales</taxon>
        <taxon>Enterococcaceae</taxon>
        <taxon>Enterococcus</taxon>
    </lineage>
</organism>
<dbReference type="InterPro" id="IPR000064">
    <property type="entry name" value="NLP_P60_dom"/>
</dbReference>
<dbReference type="InterPro" id="IPR051202">
    <property type="entry name" value="Peptidase_C40"/>
</dbReference>
<dbReference type="Pfam" id="PF13702">
    <property type="entry name" value="Lysozyme_like"/>
    <property type="match status" value="1"/>
</dbReference>
<dbReference type="InterPro" id="IPR023346">
    <property type="entry name" value="Lysozyme-like_dom_sf"/>
</dbReference>
<proteinExistence type="inferred from homology"/>
<dbReference type="Gene3D" id="1.10.530.10">
    <property type="match status" value="1"/>
</dbReference>
<evidence type="ECO:0000256" key="3">
    <source>
        <dbReference type="ARBA" id="ARBA00022670"/>
    </source>
</evidence>
<dbReference type="SUPFAM" id="SSF53955">
    <property type="entry name" value="Lysozyme-like"/>
    <property type="match status" value="1"/>
</dbReference>
<protein>
    <submittedName>
        <fullName evidence="7">Peptidase P60</fullName>
    </submittedName>
</protein>
<reference evidence="7 8" key="1">
    <citation type="submission" date="2020-03" db="EMBL/GenBank/DDBJ databases">
        <title>Characterization of ganglioside-mimicking enterococci.</title>
        <authorList>
            <person name="Patry R.T."/>
            <person name="Nothaft H."/>
            <person name="Bridger R."/>
            <person name="Shajahan A."/>
            <person name="Huynh S."/>
            <person name="Sanchez S."/>
            <person name="Azadi P."/>
            <person name="Cooper K."/>
            <person name="Miller W.G."/>
            <person name="Parker C.T."/>
            <person name="Wells L."/>
            <person name="Szymanski C.M."/>
        </authorList>
    </citation>
    <scope>NUCLEOTIDE SEQUENCE [LARGE SCALE GENOMIC DNA]</scope>
    <source>
        <strain evidence="7 8">EGM181</strain>
    </source>
</reference>
<dbReference type="GO" id="GO:0009986">
    <property type="term" value="C:cell surface"/>
    <property type="evidence" value="ECO:0007669"/>
    <property type="project" value="UniProtKB-SubCell"/>
</dbReference>
<evidence type="ECO:0000256" key="1">
    <source>
        <dbReference type="ARBA" id="ARBA00004241"/>
    </source>
</evidence>
<dbReference type="GO" id="GO:0008234">
    <property type="term" value="F:cysteine-type peptidase activity"/>
    <property type="evidence" value="ECO:0007669"/>
    <property type="project" value="UniProtKB-KW"/>
</dbReference>
<keyword evidence="4" id="KW-0378">Hydrolase</keyword>
<comment type="similarity">
    <text evidence="2">Belongs to the peptidase C40 family.</text>
</comment>
<dbReference type="SUPFAM" id="SSF54001">
    <property type="entry name" value="Cysteine proteinases"/>
    <property type="match status" value="1"/>
</dbReference>
<feature type="domain" description="NlpC/P60" evidence="6">
    <location>
        <begin position="215"/>
        <end position="338"/>
    </location>
</feature>
<dbReference type="Proteomes" id="UP000516696">
    <property type="component" value="Chromosome"/>
</dbReference>
<evidence type="ECO:0000313" key="7">
    <source>
        <dbReference type="EMBL" id="QOG26341.1"/>
    </source>
</evidence>
<gene>
    <name evidence="7" type="ORF">EGM181_03225</name>
</gene>
<evidence type="ECO:0000256" key="5">
    <source>
        <dbReference type="ARBA" id="ARBA00022807"/>
    </source>
</evidence>
<accession>A0AAE7MMS9</accession>